<sequence length="327" mass="36356">MIINIIISSIAPETDSDRAKFSYYLRNIMLLRILRSLFGMSILAVLCSSVFAGTSCRLDTQQGIGALGRIEPRSRVIKVSHNAGPEGARVEQLLFQEADSVKAGDKLAILSEYFKRKAEVETAKMRVKVLEAERVVEQTTLAFNQREHARHQSLESGSAVSISLADAKQLAFEQSAANLKRLSAQIAHAKSEQKIAEAELENTLIYAPITGTIVKIFARPGERIGDNGLLQLADLSNIDVVAEVYESELPQIKIGQQGCITASGFKRSYNAQVRELGFQVRKNDLNDTDPLADRDNRIIEVRLTLEREAATDLRHQIFRQVKVRIIP</sequence>
<dbReference type="PANTHER" id="PTHR30469:SF15">
    <property type="entry name" value="HLYD FAMILY OF SECRETION PROTEINS"/>
    <property type="match status" value="1"/>
</dbReference>
<evidence type="ECO:0000256" key="1">
    <source>
        <dbReference type="SAM" id="Coils"/>
    </source>
</evidence>
<dbReference type="Gene3D" id="2.40.30.170">
    <property type="match status" value="1"/>
</dbReference>
<dbReference type="GO" id="GO:0015562">
    <property type="term" value="F:efflux transmembrane transporter activity"/>
    <property type="evidence" value="ECO:0007669"/>
    <property type="project" value="TreeGrafter"/>
</dbReference>
<name>A0A286AFQ3_9PROT</name>
<evidence type="ECO:0000256" key="2">
    <source>
        <dbReference type="SAM" id="Phobius"/>
    </source>
</evidence>
<gene>
    <name evidence="3" type="ORF">SAMN06297164_2787</name>
</gene>
<accession>A0A286AFQ3</accession>
<evidence type="ECO:0000313" key="4">
    <source>
        <dbReference type="Proteomes" id="UP000219335"/>
    </source>
</evidence>
<reference evidence="3 4" key="1">
    <citation type="submission" date="2017-09" db="EMBL/GenBank/DDBJ databases">
        <authorList>
            <person name="Ehlers B."/>
            <person name="Leendertz F.H."/>
        </authorList>
    </citation>
    <scope>NUCLEOTIDE SEQUENCE [LARGE SCALE GENOMIC DNA]</scope>
    <source>
        <strain evidence="3 4">Nm42</strain>
    </source>
</reference>
<dbReference type="Proteomes" id="UP000219335">
    <property type="component" value="Unassembled WGS sequence"/>
</dbReference>
<feature type="coiled-coil region" evidence="1">
    <location>
        <begin position="172"/>
        <end position="199"/>
    </location>
</feature>
<dbReference type="EMBL" id="OCMU01000002">
    <property type="protein sequence ID" value="SOD20733.1"/>
    <property type="molecule type" value="Genomic_DNA"/>
</dbReference>
<dbReference type="PANTHER" id="PTHR30469">
    <property type="entry name" value="MULTIDRUG RESISTANCE PROTEIN MDTA"/>
    <property type="match status" value="1"/>
</dbReference>
<keyword evidence="2" id="KW-0812">Transmembrane</keyword>
<proteinExistence type="predicted"/>
<evidence type="ECO:0000313" key="3">
    <source>
        <dbReference type="EMBL" id="SOD20733.1"/>
    </source>
</evidence>
<dbReference type="GO" id="GO:1990281">
    <property type="term" value="C:efflux pump complex"/>
    <property type="evidence" value="ECO:0007669"/>
    <property type="project" value="TreeGrafter"/>
</dbReference>
<dbReference type="InterPro" id="IPR014315">
    <property type="entry name" value="ABC_heterocyst_DevB"/>
</dbReference>
<protein>
    <submittedName>
        <fullName evidence="3">HlyD family secretion protein</fullName>
    </submittedName>
</protein>
<dbReference type="NCBIfam" id="TIGR02971">
    <property type="entry name" value="heterocyst_DevB"/>
    <property type="match status" value="1"/>
</dbReference>
<keyword evidence="1" id="KW-0175">Coiled coil</keyword>
<keyword evidence="2" id="KW-1133">Transmembrane helix</keyword>
<dbReference type="AlphaFoldDB" id="A0A286AFQ3"/>
<dbReference type="Gene3D" id="2.40.50.100">
    <property type="match status" value="1"/>
</dbReference>
<organism evidence="3 4">
    <name type="scientific">Nitrosomonas ureae</name>
    <dbReference type="NCBI Taxonomy" id="44577"/>
    <lineage>
        <taxon>Bacteria</taxon>
        <taxon>Pseudomonadati</taxon>
        <taxon>Pseudomonadota</taxon>
        <taxon>Betaproteobacteria</taxon>
        <taxon>Nitrosomonadales</taxon>
        <taxon>Nitrosomonadaceae</taxon>
        <taxon>Nitrosomonas</taxon>
    </lineage>
</organism>
<dbReference type="SUPFAM" id="SSF111369">
    <property type="entry name" value="HlyD-like secretion proteins"/>
    <property type="match status" value="1"/>
</dbReference>
<feature type="transmembrane region" description="Helical" evidence="2">
    <location>
        <begin position="33"/>
        <end position="52"/>
    </location>
</feature>
<keyword evidence="2" id="KW-0472">Membrane</keyword>